<name>A0A4D6T6H6_9CAUD</name>
<dbReference type="Proteomes" id="UP000298794">
    <property type="component" value="Segment"/>
</dbReference>
<sequence>MPIVLLAVADTALFIIGLVAILTGGPWLLVAAWALLIVEGMSVAGLARLAAHRNRGTADDV</sequence>
<feature type="transmembrane region" description="Helical" evidence="1">
    <location>
        <begin position="12"/>
        <end position="38"/>
    </location>
</feature>
<dbReference type="KEGG" id="vg:55013850"/>
<gene>
    <name evidence="2" type="primary">66</name>
    <name evidence="2" type="ORF">SEA_FAIRFAXIDUM_66</name>
</gene>
<reference evidence="2 3" key="1">
    <citation type="submission" date="2019-04" db="EMBL/GenBank/DDBJ databases">
        <authorList>
            <person name="Adelsberg A.K."/>
            <person name="Kohli N."/>
            <person name="Marar C.I."/>
            <person name="Roccamo R.A."/>
            <person name="Shoush J.M."/>
            <person name="Butela K.A."/>
            <person name="Garlena R.A."/>
            <person name="Russell D.A."/>
            <person name="Pope W.H."/>
            <person name="Jacobs-Sera D."/>
            <person name="Hatfull G.F."/>
        </authorList>
    </citation>
    <scope>NUCLEOTIDE SEQUENCE [LARGE SCALE GENOMIC DNA]</scope>
</reference>
<accession>A0A4D6T6H6</accession>
<dbReference type="RefSeq" id="YP_009822354.1">
    <property type="nucleotide sequence ID" value="NC_048185.1"/>
</dbReference>
<evidence type="ECO:0000313" key="2">
    <source>
        <dbReference type="EMBL" id="QCG77649.1"/>
    </source>
</evidence>
<protein>
    <submittedName>
        <fullName evidence="2">Uncharacterized protein</fullName>
    </submittedName>
</protein>
<keyword evidence="3" id="KW-1185">Reference proteome</keyword>
<keyword evidence="1" id="KW-0812">Transmembrane</keyword>
<evidence type="ECO:0000313" key="3">
    <source>
        <dbReference type="Proteomes" id="UP000298794"/>
    </source>
</evidence>
<evidence type="ECO:0000256" key="1">
    <source>
        <dbReference type="SAM" id="Phobius"/>
    </source>
</evidence>
<dbReference type="GeneID" id="55013850"/>
<keyword evidence="1" id="KW-1133">Transmembrane helix</keyword>
<proteinExistence type="predicted"/>
<organism evidence="2 3">
    <name type="scientific">Gordonia phage Fairfaxidum</name>
    <dbReference type="NCBI Taxonomy" id="2572526"/>
    <lineage>
        <taxon>Viruses</taxon>
        <taxon>Duplodnaviria</taxon>
        <taxon>Heunggongvirae</taxon>
        <taxon>Uroviricota</taxon>
        <taxon>Caudoviricetes</taxon>
        <taxon>Fairfaxidumvirus</taxon>
        <taxon>Fairfaxidumvirus fairfaxidum</taxon>
    </lineage>
</organism>
<dbReference type="EMBL" id="MK814757">
    <property type="protein sequence ID" value="QCG77649.1"/>
    <property type="molecule type" value="Genomic_DNA"/>
</dbReference>
<keyword evidence="1" id="KW-0472">Membrane</keyword>